<dbReference type="VEuPathDB" id="VectorBase:PPAPM1_000356"/>
<dbReference type="EnsemblMetazoa" id="PPAI010961-RA">
    <property type="protein sequence ID" value="PPAI010961-PA"/>
    <property type="gene ID" value="PPAI010961"/>
</dbReference>
<reference evidence="5" key="1">
    <citation type="submission" date="2022-08" db="UniProtKB">
        <authorList>
            <consortium name="EnsemblMetazoa"/>
        </authorList>
    </citation>
    <scope>IDENTIFICATION</scope>
    <source>
        <strain evidence="5">Israel</strain>
    </source>
</reference>
<evidence type="ECO:0000313" key="6">
    <source>
        <dbReference type="Proteomes" id="UP000092462"/>
    </source>
</evidence>
<evidence type="ECO:0000256" key="1">
    <source>
        <dbReference type="ARBA" id="ARBA00004613"/>
    </source>
</evidence>
<keyword evidence="4" id="KW-0732">Signal</keyword>
<evidence type="ECO:0000256" key="3">
    <source>
        <dbReference type="ARBA" id="ARBA00022525"/>
    </source>
</evidence>
<protein>
    <submittedName>
        <fullName evidence="5">Uncharacterized protein</fullName>
    </submittedName>
</protein>
<evidence type="ECO:0000256" key="4">
    <source>
        <dbReference type="ARBA" id="ARBA00022729"/>
    </source>
</evidence>
<dbReference type="VEuPathDB" id="VectorBase:PPAI010961"/>
<name>A0A1B0DQX8_PHLPP</name>
<dbReference type="InterPro" id="IPR017996">
    <property type="entry name" value="MRJP/yellow-related"/>
</dbReference>
<dbReference type="Gene3D" id="2.120.10.30">
    <property type="entry name" value="TolB, C-terminal domain"/>
    <property type="match status" value="1"/>
</dbReference>
<dbReference type="Proteomes" id="UP000092462">
    <property type="component" value="Unassembled WGS sequence"/>
</dbReference>
<evidence type="ECO:0000256" key="2">
    <source>
        <dbReference type="ARBA" id="ARBA00009127"/>
    </source>
</evidence>
<evidence type="ECO:0000313" key="5">
    <source>
        <dbReference type="EnsemblMetazoa" id="PPAI010961-PA"/>
    </source>
</evidence>
<dbReference type="AlphaFoldDB" id="A0A1B0DQX8"/>
<organism evidence="5 6">
    <name type="scientific">Phlebotomus papatasi</name>
    <name type="common">Sandfly</name>
    <dbReference type="NCBI Taxonomy" id="29031"/>
    <lineage>
        <taxon>Eukaryota</taxon>
        <taxon>Metazoa</taxon>
        <taxon>Ecdysozoa</taxon>
        <taxon>Arthropoda</taxon>
        <taxon>Hexapoda</taxon>
        <taxon>Insecta</taxon>
        <taxon>Pterygota</taxon>
        <taxon>Neoptera</taxon>
        <taxon>Endopterygota</taxon>
        <taxon>Diptera</taxon>
        <taxon>Nematocera</taxon>
        <taxon>Psychodoidea</taxon>
        <taxon>Psychodidae</taxon>
        <taxon>Phlebotomus</taxon>
        <taxon>Phlebotomus</taxon>
    </lineage>
</organism>
<keyword evidence="6" id="KW-1185">Reference proteome</keyword>
<dbReference type="Pfam" id="PF03022">
    <property type="entry name" value="MRJP"/>
    <property type="match status" value="1"/>
</dbReference>
<dbReference type="SUPFAM" id="SSF101898">
    <property type="entry name" value="NHL repeat"/>
    <property type="match status" value="1"/>
</dbReference>
<comment type="subcellular location">
    <subcellularLocation>
        <location evidence="1">Secreted</location>
    </subcellularLocation>
</comment>
<dbReference type="PANTHER" id="PTHR10009:SF11">
    <property type="entry name" value="RH54244P"/>
    <property type="match status" value="1"/>
</dbReference>
<dbReference type="InterPro" id="IPR011042">
    <property type="entry name" value="6-blade_b-propeller_TolB-like"/>
</dbReference>
<proteinExistence type="inferred from homology"/>
<comment type="similarity">
    <text evidence="2">Belongs to the major royal jelly protein family.</text>
</comment>
<dbReference type="EMBL" id="AJVK01019450">
    <property type="status" value="NOT_ANNOTATED_CDS"/>
    <property type="molecule type" value="Genomic_DNA"/>
</dbReference>
<dbReference type="GO" id="GO:0005576">
    <property type="term" value="C:extracellular region"/>
    <property type="evidence" value="ECO:0007669"/>
    <property type="project" value="UniProtKB-SubCell"/>
</dbReference>
<dbReference type="PANTHER" id="PTHR10009">
    <property type="entry name" value="PROTEIN YELLOW-RELATED"/>
    <property type="match status" value="1"/>
</dbReference>
<accession>A0A1B0DQX8</accession>
<sequence length="457" mass="53195">MKKEIFFLGFVWYFCVVGGYDRDDTLIGPYPYHIPINNNVLGIAYHAQSGLMVTSVARLRPGVPSAINAFCVADYDQGTSPYLWGFPDYEKNTLKEEFYAGGDQSRKLNKQDKYSENYYNDYQDKYYNDFSIISSYHPIVDDRCNRLFALDTGALYYGPNGPIYYVQNPSLIVFELPPHGCDTRYFPLSRRVEFPNHLWEDPIGFLYIALDYQPKGSCDDLFLYITNVFDARVIVYDYKRGDFWYFADPSFRPYMAEAYMVFNKNFEYYFPIAVTNLALGWQDKDGDRNAYYGPEASFAEYVVSTKLLKNSKKAPYKYKPGEFELIGYRGCRSQTCRQFFDLSSGVLFFAEIQSNRVRCWNTQLPLNPDTIGVVMESDVLQYVSEIFVDPEGFLWFHSCQLPLLFHSEIPLDITKKTSRSFRVRATDAIKGTVCDLSNKYYRSEFEFPYNNGTIEYL</sequence>
<keyword evidence="3" id="KW-0964">Secreted</keyword>